<reference evidence="6 7" key="1">
    <citation type="journal article" date="2016" name="Proc. Natl. Acad. Sci. U.S.A.">
        <title>Comparative genomics of biotechnologically important yeasts.</title>
        <authorList>
            <person name="Riley R."/>
            <person name="Haridas S."/>
            <person name="Wolfe K.H."/>
            <person name="Lopes M.R."/>
            <person name="Hittinger C.T."/>
            <person name="Goeker M."/>
            <person name="Salamov A.A."/>
            <person name="Wisecaver J.H."/>
            <person name="Long T.M."/>
            <person name="Calvey C.H."/>
            <person name="Aerts A.L."/>
            <person name="Barry K.W."/>
            <person name="Choi C."/>
            <person name="Clum A."/>
            <person name="Coughlan A.Y."/>
            <person name="Deshpande S."/>
            <person name="Douglass A.P."/>
            <person name="Hanson S.J."/>
            <person name="Klenk H.-P."/>
            <person name="LaButti K.M."/>
            <person name="Lapidus A."/>
            <person name="Lindquist E.A."/>
            <person name="Lipzen A.M."/>
            <person name="Meier-Kolthoff J.P."/>
            <person name="Ohm R.A."/>
            <person name="Otillar R.P."/>
            <person name="Pangilinan J.L."/>
            <person name="Peng Y."/>
            <person name="Rokas A."/>
            <person name="Rosa C.A."/>
            <person name="Scheuner C."/>
            <person name="Sibirny A.A."/>
            <person name="Slot J.C."/>
            <person name="Stielow J.B."/>
            <person name="Sun H."/>
            <person name="Kurtzman C.P."/>
            <person name="Blackwell M."/>
            <person name="Grigoriev I.V."/>
            <person name="Jeffries T.W."/>
        </authorList>
    </citation>
    <scope>NUCLEOTIDE SEQUENCE [LARGE SCALE GENOMIC DNA]</scope>
    <source>
        <strain evidence="6 7">DSM 6958</strain>
    </source>
</reference>
<evidence type="ECO:0000259" key="5">
    <source>
        <dbReference type="PROSITE" id="PS50102"/>
    </source>
</evidence>
<dbReference type="SMART" id="SM00360">
    <property type="entry name" value="RRM"/>
    <property type="match status" value="1"/>
</dbReference>
<dbReference type="PROSITE" id="PS50102">
    <property type="entry name" value="RRM"/>
    <property type="match status" value="1"/>
</dbReference>
<dbReference type="FunFam" id="3.30.70.330:FF:000089">
    <property type="entry name" value="RNA binding protein"/>
    <property type="match status" value="1"/>
</dbReference>
<feature type="compositionally biased region" description="Polar residues" evidence="4">
    <location>
        <begin position="178"/>
        <end position="199"/>
    </location>
</feature>
<dbReference type="GO" id="GO:0008361">
    <property type="term" value="P:regulation of cell size"/>
    <property type="evidence" value="ECO:0007669"/>
    <property type="project" value="UniProtKB-ARBA"/>
</dbReference>
<feature type="compositionally biased region" description="Low complexity" evidence="4">
    <location>
        <begin position="96"/>
        <end position="130"/>
    </location>
</feature>
<feature type="compositionally biased region" description="Low complexity" evidence="4">
    <location>
        <begin position="454"/>
        <end position="484"/>
    </location>
</feature>
<feature type="compositionally biased region" description="Polar residues" evidence="4">
    <location>
        <begin position="76"/>
        <end position="89"/>
    </location>
</feature>
<keyword evidence="1" id="KW-0597">Phosphoprotein</keyword>
<evidence type="ECO:0000256" key="2">
    <source>
        <dbReference type="ARBA" id="ARBA00022884"/>
    </source>
</evidence>
<dbReference type="Pfam" id="PF00076">
    <property type="entry name" value="RRM_1"/>
    <property type="match status" value="1"/>
</dbReference>
<dbReference type="AlphaFoldDB" id="A0A1E3PJV1"/>
<feature type="region of interest" description="Disordered" evidence="4">
    <location>
        <begin position="69"/>
        <end position="130"/>
    </location>
</feature>
<accession>A0A1E3PJV1</accession>
<sequence length="528" mass="55295">MAVETPGSGFFGAAGNNSNSNDKGFSPLMGGPAVEIRPDSLFSPTSPRSIFPGDLTHLPLDNNSDNPYLMAGNNAGKHNSGNLEINGDSNIAMALPSSSSDSTSPRSQQSANISNNSNLSNSSTNLSNNITNGSGKSVLLENLNEDDVEYNDMVFESVNWFNKYPQKNQNQNQNQNQTRNSISNGNDLSVSGSSPPVLRHQTSFESTMASVSLNSNNSNTSPNSTASILSSNFGPIGFTTDSGASTVQSKLTPVSSASSSTSLPSSTPNWNGNKISSDKRRPSVSTSSSASSTSTVTSKPARLSNTANASSPALAINTVTTPSDELSTTPANKIVVPYSPTNASTTLQVLQSGGRVLPPANPADQNPPCNTLYVGNLPMNTSEDELKALFSKQRGYKRLCFRTKANGPMCFVEFEDVAYATRALNELYGCGLSKSVKGGIRLSFSKNPLGVRSNGGNSNSSNTNNSNNNGNHNNSNNNGGNSSSASEDSSTMTYQFNSNGTSSTNTNNSNSRGHGYHTGGYGYTNSSA</sequence>
<dbReference type="InterPro" id="IPR035979">
    <property type="entry name" value="RBD_domain_sf"/>
</dbReference>
<feature type="compositionally biased region" description="Low complexity" evidence="4">
    <location>
        <begin position="283"/>
        <end position="301"/>
    </location>
</feature>
<dbReference type="Gene3D" id="3.30.70.330">
    <property type="match status" value="1"/>
</dbReference>
<proteinExistence type="predicted"/>
<feature type="domain" description="RRM" evidence="5">
    <location>
        <begin position="370"/>
        <end position="447"/>
    </location>
</feature>
<dbReference type="InterPro" id="IPR012677">
    <property type="entry name" value="Nucleotide-bd_a/b_plait_sf"/>
</dbReference>
<evidence type="ECO:0000256" key="1">
    <source>
        <dbReference type="ARBA" id="ARBA00022553"/>
    </source>
</evidence>
<dbReference type="STRING" id="857566.A0A1E3PJV1"/>
<evidence type="ECO:0000256" key="3">
    <source>
        <dbReference type="PROSITE-ProRule" id="PRU00176"/>
    </source>
</evidence>
<dbReference type="EMBL" id="KV454409">
    <property type="protein sequence ID" value="ODQ65691.1"/>
    <property type="molecule type" value="Genomic_DNA"/>
</dbReference>
<feature type="region of interest" description="Disordered" evidence="4">
    <location>
        <begin position="166"/>
        <end position="199"/>
    </location>
</feature>
<keyword evidence="2 3" id="KW-0694">RNA-binding</keyword>
<feature type="compositionally biased region" description="Low complexity" evidence="4">
    <location>
        <begin position="497"/>
        <end position="513"/>
    </location>
</feature>
<dbReference type="InterPro" id="IPR000504">
    <property type="entry name" value="RRM_dom"/>
</dbReference>
<dbReference type="SUPFAM" id="SSF54928">
    <property type="entry name" value="RNA-binding domain, RBD"/>
    <property type="match status" value="1"/>
</dbReference>
<feature type="region of interest" description="Disordered" evidence="4">
    <location>
        <begin position="446"/>
        <end position="528"/>
    </location>
</feature>
<dbReference type="PANTHER" id="PTHR10501">
    <property type="entry name" value="U1 SMALL NUCLEAR RIBONUCLEOPROTEIN A/U2 SMALL NUCLEAR RIBONUCLEOPROTEIN B"/>
    <property type="match status" value="1"/>
</dbReference>
<evidence type="ECO:0000256" key="4">
    <source>
        <dbReference type="SAM" id="MobiDB-lite"/>
    </source>
</evidence>
<gene>
    <name evidence="6" type="ORF">NADFUDRAFT_82679</name>
</gene>
<feature type="compositionally biased region" description="Low complexity" evidence="4">
    <location>
        <begin position="168"/>
        <end position="177"/>
    </location>
</feature>
<feature type="compositionally biased region" description="Low complexity" evidence="4">
    <location>
        <begin position="249"/>
        <end position="268"/>
    </location>
</feature>
<evidence type="ECO:0000313" key="6">
    <source>
        <dbReference type="EMBL" id="ODQ65691.1"/>
    </source>
</evidence>
<keyword evidence="7" id="KW-1185">Reference proteome</keyword>
<feature type="region of interest" description="Disordered" evidence="4">
    <location>
        <begin position="1"/>
        <end position="31"/>
    </location>
</feature>
<evidence type="ECO:0000313" key="7">
    <source>
        <dbReference type="Proteomes" id="UP000095009"/>
    </source>
</evidence>
<organism evidence="6 7">
    <name type="scientific">Nadsonia fulvescens var. elongata DSM 6958</name>
    <dbReference type="NCBI Taxonomy" id="857566"/>
    <lineage>
        <taxon>Eukaryota</taxon>
        <taxon>Fungi</taxon>
        <taxon>Dikarya</taxon>
        <taxon>Ascomycota</taxon>
        <taxon>Saccharomycotina</taxon>
        <taxon>Dipodascomycetes</taxon>
        <taxon>Dipodascales</taxon>
        <taxon>Dipodascales incertae sedis</taxon>
        <taxon>Nadsonia</taxon>
    </lineage>
</organism>
<feature type="compositionally biased region" description="Polar residues" evidence="4">
    <location>
        <begin position="485"/>
        <end position="496"/>
    </location>
</feature>
<dbReference type="Proteomes" id="UP000095009">
    <property type="component" value="Unassembled WGS sequence"/>
</dbReference>
<name>A0A1E3PJV1_9ASCO</name>
<dbReference type="OrthoDB" id="431169at2759"/>
<dbReference type="CDD" id="cd12245">
    <property type="entry name" value="RRM_scw1_like"/>
    <property type="match status" value="1"/>
</dbReference>
<protein>
    <recommendedName>
        <fullName evidence="5">RRM domain-containing protein</fullName>
    </recommendedName>
</protein>
<dbReference type="GO" id="GO:0003723">
    <property type="term" value="F:RNA binding"/>
    <property type="evidence" value="ECO:0007669"/>
    <property type="project" value="UniProtKB-UniRule"/>
</dbReference>
<feature type="region of interest" description="Disordered" evidence="4">
    <location>
        <begin position="244"/>
        <end position="309"/>
    </location>
</feature>